<dbReference type="InterPro" id="IPR027417">
    <property type="entry name" value="P-loop_NTPase"/>
</dbReference>
<dbReference type="EMBL" id="MH847417">
    <property type="protein sequence ID" value="AYU69133.1"/>
    <property type="molecule type" value="Genomic_DNA"/>
</dbReference>
<dbReference type="PANTHER" id="PTHR30258">
    <property type="entry name" value="TYPE II SECRETION SYSTEM PROTEIN GSPE-RELATED"/>
    <property type="match status" value="1"/>
</dbReference>
<keyword evidence="3 5" id="KW-0067">ATP-binding</keyword>
<dbReference type="GO" id="GO:0005524">
    <property type="term" value="F:ATP binding"/>
    <property type="evidence" value="ECO:0007669"/>
    <property type="project" value="UniProtKB-KW"/>
</dbReference>
<geneLocation type="plasmid" evidence="5">
    <name>p12-034</name>
</geneLocation>
<gene>
    <name evidence="5" type="ORF">D0368_00383</name>
</gene>
<accession>A0A3G4RTW7</accession>
<dbReference type="Gene3D" id="3.40.50.300">
    <property type="entry name" value="P-loop containing nucleotide triphosphate hydrolases"/>
    <property type="match status" value="1"/>
</dbReference>
<evidence type="ECO:0000313" key="5">
    <source>
        <dbReference type="EMBL" id="AYU69133.1"/>
    </source>
</evidence>
<proteinExistence type="inferred from homology"/>
<organism evidence="5">
    <name type="scientific">Escherichia coli</name>
    <dbReference type="NCBI Taxonomy" id="562"/>
    <lineage>
        <taxon>Bacteria</taxon>
        <taxon>Pseudomonadati</taxon>
        <taxon>Pseudomonadota</taxon>
        <taxon>Gammaproteobacteria</taxon>
        <taxon>Enterobacterales</taxon>
        <taxon>Enterobacteriaceae</taxon>
        <taxon>Escherichia</taxon>
    </lineage>
</organism>
<reference evidence="5" key="1">
    <citation type="journal article" date="2018" name="Vet. Microbiol.">
        <title>Characterization of plasmids harboring blaCTX-M genes in Escherichia coli from French pigs.</title>
        <authorList>
            <person name="Lucas P."/>
            <person name="Jouy E."/>
            <person name="Le Devendec L."/>
            <person name="de Boisseson C."/>
            <person name="Perrin-Guyomard A."/>
            <person name="Jove T."/>
            <person name="Blanchard Y."/>
            <person name="Touzain F."/>
            <person name="Kempf I."/>
        </authorList>
    </citation>
    <scope>NUCLEOTIDE SEQUENCE</scope>
    <source>
        <strain evidence="5">12-034</strain>
        <plasmid evidence="5">p12-034</plasmid>
    </source>
</reference>
<comment type="similarity">
    <text evidence="1">Belongs to the GSP E family.</text>
</comment>
<dbReference type="SUPFAM" id="SSF52540">
    <property type="entry name" value="P-loop containing nucleoside triphosphate hydrolases"/>
    <property type="match status" value="1"/>
</dbReference>
<keyword evidence="2" id="KW-0547">Nucleotide-binding</keyword>
<dbReference type="AlphaFoldDB" id="A0A3G4RTW7"/>
<keyword evidence="5" id="KW-0614">Plasmid</keyword>
<evidence type="ECO:0000256" key="2">
    <source>
        <dbReference type="ARBA" id="ARBA00022741"/>
    </source>
</evidence>
<feature type="domain" description="Bacterial type II secretion system protein E" evidence="4">
    <location>
        <begin position="1"/>
        <end position="82"/>
    </location>
</feature>
<dbReference type="GO" id="GO:0016887">
    <property type="term" value="F:ATP hydrolysis activity"/>
    <property type="evidence" value="ECO:0007669"/>
    <property type="project" value="TreeGrafter"/>
</dbReference>
<dbReference type="GO" id="GO:0005886">
    <property type="term" value="C:plasma membrane"/>
    <property type="evidence" value="ECO:0007669"/>
    <property type="project" value="TreeGrafter"/>
</dbReference>
<protein>
    <submittedName>
        <fullName evidence="5">ATP-binding protein</fullName>
    </submittedName>
</protein>
<name>A0A3G4RTW7_ECOLX</name>
<dbReference type="Pfam" id="PF00437">
    <property type="entry name" value="T2SSE"/>
    <property type="match status" value="1"/>
</dbReference>
<sequence length="96" mass="10635">MRLDPDAIMEGEMRDLISMMSTTYAAQTGHIVLTTLHTNSALGIPERMITMGMNADLICDAQLLIGMISQRLVPTLCPSCRIPWEKRAPELSDDES</sequence>
<evidence type="ECO:0000256" key="3">
    <source>
        <dbReference type="ARBA" id="ARBA00022840"/>
    </source>
</evidence>
<evidence type="ECO:0000256" key="1">
    <source>
        <dbReference type="ARBA" id="ARBA00006611"/>
    </source>
</evidence>
<evidence type="ECO:0000259" key="4">
    <source>
        <dbReference type="Pfam" id="PF00437"/>
    </source>
</evidence>
<dbReference type="InterPro" id="IPR001482">
    <property type="entry name" value="T2SS/T4SS_dom"/>
</dbReference>
<dbReference type="PANTHER" id="PTHR30258:SF1">
    <property type="entry name" value="PROTEIN TRANSPORT PROTEIN HOFB HOMOLOG"/>
    <property type="match status" value="1"/>
</dbReference>